<evidence type="ECO:0000256" key="8">
    <source>
        <dbReference type="SAM" id="MobiDB-lite"/>
    </source>
</evidence>
<keyword evidence="4" id="KW-1003">Cell membrane</keyword>
<evidence type="ECO:0000256" key="6">
    <source>
        <dbReference type="ARBA" id="ARBA00022779"/>
    </source>
</evidence>
<gene>
    <name evidence="10" type="primary">fliN</name>
    <name evidence="10" type="ORF">ACFQNF_04510</name>
</gene>
<dbReference type="EMBL" id="JBHTBQ010000006">
    <property type="protein sequence ID" value="MFC7419132.1"/>
    <property type="molecule type" value="Genomic_DNA"/>
</dbReference>
<feature type="domain" description="Flagellar motor switch protein FliN-like C-terminal" evidence="9">
    <location>
        <begin position="36"/>
        <end position="103"/>
    </location>
</feature>
<dbReference type="InterPro" id="IPR012826">
    <property type="entry name" value="FliN"/>
</dbReference>
<evidence type="ECO:0000259" key="9">
    <source>
        <dbReference type="Pfam" id="PF01052"/>
    </source>
</evidence>
<evidence type="ECO:0000256" key="7">
    <source>
        <dbReference type="ARBA" id="ARBA00023136"/>
    </source>
</evidence>
<keyword evidence="6" id="KW-0283">Flagellar rotation</keyword>
<proteinExistence type="inferred from homology"/>
<evidence type="ECO:0000256" key="1">
    <source>
        <dbReference type="ARBA" id="ARBA00004413"/>
    </source>
</evidence>
<organism evidence="10 11">
    <name type="scientific">Iodobacter arcticus</name>
    <dbReference type="NCBI Taxonomy" id="590593"/>
    <lineage>
        <taxon>Bacteria</taxon>
        <taxon>Pseudomonadati</taxon>
        <taxon>Pseudomonadota</taxon>
        <taxon>Betaproteobacteria</taxon>
        <taxon>Neisseriales</taxon>
        <taxon>Chitinibacteraceae</taxon>
        <taxon>Iodobacter</taxon>
    </lineage>
</organism>
<accession>A0ABW2QTP8</accession>
<comment type="caution">
    <text evidence="10">The sequence shown here is derived from an EMBL/GenBank/DDBJ whole genome shotgun (WGS) entry which is preliminary data.</text>
</comment>
<dbReference type="PRINTS" id="PR00956">
    <property type="entry name" value="FLGMOTORFLIN"/>
</dbReference>
<comment type="subcellular location">
    <subcellularLocation>
        <location evidence="1">Cell membrane</location>
        <topology evidence="1">Peripheral membrane protein</topology>
        <orientation evidence="1">Cytoplasmic side</orientation>
    </subcellularLocation>
</comment>
<protein>
    <recommendedName>
        <fullName evidence="3">Flagellar motor switch protein FliN</fullName>
    </recommendedName>
</protein>
<dbReference type="InterPro" id="IPR051469">
    <property type="entry name" value="FliN/MopA/SpaO"/>
</dbReference>
<evidence type="ECO:0000313" key="11">
    <source>
        <dbReference type="Proteomes" id="UP001596473"/>
    </source>
</evidence>
<keyword evidence="5" id="KW-0145">Chemotaxis</keyword>
<keyword evidence="7" id="KW-0472">Membrane</keyword>
<dbReference type="Pfam" id="PF01052">
    <property type="entry name" value="FliMN_C"/>
    <property type="match status" value="1"/>
</dbReference>
<keyword evidence="11" id="KW-1185">Reference proteome</keyword>
<sequence length="114" mass="12252">MNMNDDFDLENALQDMEASTEAPAPVAAKRDLNPFLRKIPVTLTLEVGASDISLAELLAIEYGSVLELNKLAGEPLDIKVNGTTIGKAEVVITGESYGLRVVELDHLDLQTLAS</sequence>
<evidence type="ECO:0000256" key="5">
    <source>
        <dbReference type="ARBA" id="ARBA00022500"/>
    </source>
</evidence>
<dbReference type="InterPro" id="IPR001172">
    <property type="entry name" value="FliN_T3SS_HrcQb"/>
</dbReference>
<evidence type="ECO:0000256" key="3">
    <source>
        <dbReference type="ARBA" id="ARBA00021897"/>
    </source>
</evidence>
<comment type="similarity">
    <text evidence="2">Belongs to the FliN/MopA/SpaO family.</text>
</comment>
<keyword evidence="10" id="KW-0969">Cilium</keyword>
<dbReference type="Gene3D" id="2.30.330.10">
    <property type="entry name" value="SpoA-like"/>
    <property type="match status" value="1"/>
</dbReference>
<dbReference type="PANTHER" id="PTHR43484">
    <property type="match status" value="1"/>
</dbReference>
<dbReference type="InterPro" id="IPR036429">
    <property type="entry name" value="SpoA-like_sf"/>
</dbReference>
<keyword evidence="10" id="KW-0966">Cell projection</keyword>
<name>A0ABW2QTP8_9NEIS</name>
<evidence type="ECO:0000313" key="10">
    <source>
        <dbReference type="EMBL" id="MFC7419132.1"/>
    </source>
</evidence>
<reference evidence="11" key="1">
    <citation type="journal article" date="2019" name="Int. J. Syst. Evol. Microbiol.">
        <title>The Global Catalogue of Microorganisms (GCM) 10K type strain sequencing project: providing services to taxonomists for standard genome sequencing and annotation.</title>
        <authorList>
            <consortium name="The Broad Institute Genomics Platform"/>
            <consortium name="The Broad Institute Genome Sequencing Center for Infectious Disease"/>
            <person name="Wu L."/>
            <person name="Ma J."/>
        </authorList>
    </citation>
    <scope>NUCLEOTIDE SEQUENCE [LARGE SCALE GENOMIC DNA]</scope>
    <source>
        <strain evidence="11">CCUG 62945</strain>
    </source>
</reference>
<dbReference type="InterPro" id="IPR001543">
    <property type="entry name" value="FliN-like_C"/>
</dbReference>
<evidence type="ECO:0000256" key="4">
    <source>
        <dbReference type="ARBA" id="ARBA00022475"/>
    </source>
</evidence>
<feature type="region of interest" description="Disordered" evidence="8">
    <location>
        <begin position="1"/>
        <end position="24"/>
    </location>
</feature>
<dbReference type="SUPFAM" id="SSF101801">
    <property type="entry name" value="Surface presentation of antigens (SPOA)"/>
    <property type="match status" value="1"/>
</dbReference>
<dbReference type="Proteomes" id="UP001596473">
    <property type="component" value="Unassembled WGS sequence"/>
</dbReference>
<dbReference type="RefSeq" id="WP_380186430.1">
    <property type="nucleotide sequence ID" value="NZ_JBHTBQ010000006.1"/>
</dbReference>
<keyword evidence="10" id="KW-0282">Flagellum</keyword>
<evidence type="ECO:0000256" key="2">
    <source>
        <dbReference type="ARBA" id="ARBA00009226"/>
    </source>
</evidence>
<dbReference type="PANTHER" id="PTHR43484:SF1">
    <property type="entry name" value="FLAGELLAR MOTOR SWITCH PROTEIN FLIN"/>
    <property type="match status" value="1"/>
</dbReference>
<dbReference type="NCBIfam" id="TIGR02480">
    <property type="entry name" value="fliN"/>
    <property type="match status" value="1"/>
</dbReference>